<dbReference type="Proteomes" id="UP000550660">
    <property type="component" value="Unassembled WGS sequence"/>
</dbReference>
<feature type="non-terminal residue" evidence="2">
    <location>
        <position position="338"/>
    </location>
</feature>
<name>A0A7L0ELF5_TROML</name>
<comment type="caution">
    <text evidence="2">The sequence shown here is derived from an EMBL/GenBank/DDBJ whole genome shotgun (WGS) entry which is preliminary data.</text>
</comment>
<feature type="region of interest" description="Disordered" evidence="1">
    <location>
        <begin position="1"/>
        <end position="338"/>
    </location>
</feature>
<organism evidence="2 3">
    <name type="scientific">Trogon melanurus</name>
    <name type="common">Black-tailed trogon</name>
    <dbReference type="NCBI Taxonomy" id="56311"/>
    <lineage>
        <taxon>Eukaryota</taxon>
        <taxon>Metazoa</taxon>
        <taxon>Chordata</taxon>
        <taxon>Craniata</taxon>
        <taxon>Vertebrata</taxon>
        <taxon>Euteleostomi</taxon>
        <taxon>Archelosauria</taxon>
        <taxon>Archosauria</taxon>
        <taxon>Dinosauria</taxon>
        <taxon>Saurischia</taxon>
        <taxon>Theropoda</taxon>
        <taxon>Coelurosauria</taxon>
        <taxon>Aves</taxon>
        <taxon>Neognathae</taxon>
        <taxon>Neoaves</taxon>
        <taxon>Telluraves</taxon>
        <taxon>Coraciimorphae</taxon>
        <taxon>Trogoniformes</taxon>
        <taxon>Trogonidae</taxon>
        <taxon>Trogon</taxon>
    </lineage>
</organism>
<feature type="compositionally biased region" description="Basic and acidic residues" evidence="1">
    <location>
        <begin position="267"/>
        <end position="284"/>
    </location>
</feature>
<reference evidence="2 3" key="1">
    <citation type="submission" date="2019-09" db="EMBL/GenBank/DDBJ databases">
        <title>Bird 10,000 Genomes (B10K) Project - Family phase.</title>
        <authorList>
            <person name="Zhang G."/>
        </authorList>
    </citation>
    <scope>NUCLEOTIDE SEQUENCE [LARGE SCALE GENOMIC DNA]</scope>
    <source>
        <strain evidence="2">B10K-DU-007-40</strain>
        <tissue evidence="2">Mixed tissue sample</tissue>
    </source>
</reference>
<proteinExistence type="predicted"/>
<evidence type="ECO:0000313" key="2">
    <source>
        <dbReference type="EMBL" id="NXJ83773.1"/>
    </source>
</evidence>
<keyword evidence="3" id="KW-1185">Reference proteome</keyword>
<evidence type="ECO:0000256" key="1">
    <source>
        <dbReference type="SAM" id="MobiDB-lite"/>
    </source>
</evidence>
<feature type="compositionally biased region" description="Basic and acidic residues" evidence="1">
    <location>
        <begin position="163"/>
        <end position="179"/>
    </location>
</feature>
<gene>
    <name evidence="2" type="primary">Gpr179_0</name>
    <name evidence="2" type="ORF">TROMEL_R15582</name>
</gene>
<feature type="non-terminal residue" evidence="2">
    <location>
        <position position="1"/>
    </location>
</feature>
<evidence type="ECO:0000313" key="3">
    <source>
        <dbReference type="Proteomes" id="UP000550660"/>
    </source>
</evidence>
<feature type="compositionally biased region" description="Basic and acidic residues" evidence="1">
    <location>
        <begin position="1"/>
        <end position="23"/>
    </location>
</feature>
<feature type="compositionally biased region" description="Basic and acidic residues" evidence="1">
    <location>
        <begin position="299"/>
        <end position="315"/>
    </location>
</feature>
<sequence length="338" mass="35511">DKEFEGDDGSTRPRDHAEMERPHAKPITGSPPSSTAGVQRAADEKPGAEVCPRGPPGVPAGRGALLRQEAIASREDSGVPAGEESPPKVLEKGGSQPELLGPGGGRATERVPPRSWSAETAPAAVGKAGRAAVGEKQADSSIKIEICPWEESGGPGRAPGKGGSERDPQRLGEEPEKPLAKMPELLKAASEKAESVEGRRAEVCPWETGEKERTARAEICPWDTVLALDKGSSRRGSPRPKEGTEPPGTEKHPALPGTSPKQAGSVDSRKADVCPWEVEDKPIAKTEICPWEEPAAPPGKERRSPDTRGTPKEGNKPASGGLEDIKAKLAAMGGRRPE</sequence>
<dbReference type="OrthoDB" id="5823771at2759"/>
<protein>
    <submittedName>
        <fullName evidence="2">GP179 protein</fullName>
    </submittedName>
</protein>
<dbReference type="EMBL" id="VXAG01001401">
    <property type="protein sequence ID" value="NXJ83773.1"/>
    <property type="molecule type" value="Genomic_DNA"/>
</dbReference>
<dbReference type="AlphaFoldDB" id="A0A7L0ELF5"/>
<feature type="compositionally biased region" description="Basic and acidic residues" evidence="1">
    <location>
        <begin position="189"/>
        <end position="216"/>
    </location>
</feature>
<accession>A0A7L0ELF5</accession>
<feature type="compositionally biased region" description="Basic and acidic residues" evidence="1">
    <location>
        <begin position="239"/>
        <end position="253"/>
    </location>
</feature>
<feature type="compositionally biased region" description="Low complexity" evidence="1">
    <location>
        <begin position="121"/>
        <end position="134"/>
    </location>
</feature>
<feature type="compositionally biased region" description="Gly residues" evidence="1">
    <location>
        <begin position="153"/>
        <end position="162"/>
    </location>
</feature>